<organism evidence="2 3">
    <name type="scientific">Avrilella dinanensis</name>
    <dbReference type="NCBI Taxonomy" id="2008672"/>
    <lineage>
        <taxon>Bacteria</taxon>
        <taxon>Pseudomonadati</taxon>
        <taxon>Bacteroidota</taxon>
        <taxon>Flavobacteriia</taxon>
        <taxon>Flavobacteriales</taxon>
        <taxon>Flavobacteriaceae</taxon>
        <taxon>Avrilella</taxon>
    </lineage>
</organism>
<keyword evidence="3" id="KW-1185">Reference proteome</keyword>
<reference evidence="2 3" key="1">
    <citation type="submission" date="2017-06" db="EMBL/GenBank/DDBJ databases">
        <title>Description of Avrilella dinanensis gen. nov. sp. nov.</title>
        <authorList>
            <person name="Leyer C."/>
            <person name="Sassi M."/>
            <person name="Minet J."/>
            <person name="Kayal S."/>
            <person name="Cattoir V."/>
        </authorList>
    </citation>
    <scope>NUCLEOTIDE SEQUENCE [LARGE SCALE GENOMIC DNA]</scope>
    <source>
        <strain evidence="2 3">UR159</strain>
    </source>
</reference>
<dbReference type="SUPFAM" id="SSF51126">
    <property type="entry name" value="Pectin lyase-like"/>
    <property type="match status" value="1"/>
</dbReference>
<dbReference type="PROSITE" id="PS51257">
    <property type="entry name" value="PROKAR_LIPOPROTEIN"/>
    <property type="match status" value="1"/>
</dbReference>
<feature type="signal peptide" evidence="1">
    <location>
        <begin position="1"/>
        <end position="19"/>
    </location>
</feature>
<dbReference type="AlphaFoldDB" id="A0A2M9R5W9"/>
<sequence>MKKPILRLFSLALLSFTFATTTVSCSSDDNTPEEQNPGDFVVDRNDLRGEIKSGEHVTLTDGTYKLTGKLVVANGGKLTIKAGVKIEATSLSSDNDFNAVRYIAVGQGGQIFVEGTSSNPVVMTAEEKTPGKWGGLVLCGKAPINKGTTATAEVSELTYGGTDVTDNSGSIKYLRIEYSGYAYNADKEFNGLSMFGVGNGTTIDYVQVHEGSDDGFEWFGGTVDASHLIVTNYASEVGDDLFDWTEGWNGTGENWYGIRTNDGNRGIEADNNSNNEAATPISNPTIKNLTLIGNNGGGENHAIKLRVGTKAQFDNVVLKNWGTGFDVQAAPDLSAGYVGTELKATNVKFENVTTPANATAEGIYTENGTATGAGNGTATPSWAQGWSVGL</sequence>
<evidence type="ECO:0000313" key="3">
    <source>
        <dbReference type="Proteomes" id="UP000231960"/>
    </source>
</evidence>
<dbReference type="RefSeq" id="WP_100677827.1">
    <property type="nucleotide sequence ID" value="NZ_NIPO01000001.1"/>
</dbReference>
<dbReference type="OrthoDB" id="1521716at2"/>
<evidence type="ECO:0008006" key="4">
    <source>
        <dbReference type="Google" id="ProtNLM"/>
    </source>
</evidence>
<proteinExistence type="predicted"/>
<dbReference type="EMBL" id="NIPO01000001">
    <property type="protein sequence ID" value="PJR04266.1"/>
    <property type="molecule type" value="Genomic_DNA"/>
</dbReference>
<comment type="caution">
    <text evidence="2">The sequence shown here is derived from an EMBL/GenBank/DDBJ whole genome shotgun (WGS) entry which is preliminary data.</text>
</comment>
<feature type="chain" id="PRO_5014851368" description="Right handed beta helix domain-containing protein" evidence="1">
    <location>
        <begin position="20"/>
        <end position="390"/>
    </location>
</feature>
<gene>
    <name evidence="2" type="ORF">CDL10_06780</name>
</gene>
<dbReference type="PANTHER" id="PTHR41339">
    <property type="entry name" value="LIPL48"/>
    <property type="match status" value="1"/>
</dbReference>
<dbReference type="InterPro" id="IPR011050">
    <property type="entry name" value="Pectin_lyase_fold/virulence"/>
</dbReference>
<evidence type="ECO:0000313" key="2">
    <source>
        <dbReference type="EMBL" id="PJR04266.1"/>
    </source>
</evidence>
<dbReference type="PANTHER" id="PTHR41339:SF1">
    <property type="entry name" value="SECRETED PROTEIN"/>
    <property type="match status" value="1"/>
</dbReference>
<name>A0A2M9R5W9_9FLAO</name>
<accession>A0A2M9R5W9</accession>
<evidence type="ECO:0000256" key="1">
    <source>
        <dbReference type="SAM" id="SignalP"/>
    </source>
</evidence>
<dbReference type="Proteomes" id="UP000231960">
    <property type="component" value="Unassembled WGS sequence"/>
</dbReference>
<keyword evidence="1" id="KW-0732">Signal</keyword>
<protein>
    <recommendedName>
        <fullName evidence="4">Right handed beta helix domain-containing protein</fullName>
    </recommendedName>
</protein>